<dbReference type="AlphaFoldDB" id="F0VZW9"/>
<dbReference type="PANTHER" id="PTHR13225:SF3">
    <property type="entry name" value="UPF0489 PROTEIN C5ORF22"/>
    <property type="match status" value="1"/>
</dbReference>
<reference evidence="2" key="2">
    <citation type="submission" date="2011-02" db="EMBL/GenBank/DDBJ databases">
        <authorList>
            <person name="MacLean D."/>
        </authorList>
    </citation>
    <scope>NUCLEOTIDE SEQUENCE</scope>
</reference>
<gene>
    <name evidence="2" type="primary">AlNc14C3G447</name>
    <name evidence="2" type="ORF">ALNC14_004830</name>
</gene>
<dbReference type="EMBL" id="FR824048">
    <property type="protein sequence ID" value="CCA14340.1"/>
    <property type="molecule type" value="Genomic_DNA"/>
</dbReference>
<proteinExistence type="inferred from homology"/>
<evidence type="ECO:0000256" key="1">
    <source>
        <dbReference type="ARBA" id="ARBA00007099"/>
    </source>
</evidence>
<comment type="similarity">
    <text evidence="1">Belongs to the UPF0489 family.</text>
</comment>
<organism evidence="2">
    <name type="scientific">Albugo laibachii Nc14</name>
    <dbReference type="NCBI Taxonomy" id="890382"/>
    <lineage>
        <taxon>Eukaryota</taxon>
        <taxon>Sar</taxon>
        <taxon>Stramenopiles</taxon>
        <taxon>Oomycota</taxon>
        <taxon>Peronosporomycetes</taxon>
        <taxon>Albuginales</taxon>
        <taxon>Albuginaceae</taxon>
        <taxon>Albugo</taxon>
    </lineage>
</organism>
<sequence>MVVSPCVAVIVDDHNHVLPEIHLAIRQRRLPFDKLGFVHIDAHPDLSFLQEVDPSRIIYQPDELYQALDSSISGIAEFIWPLMYAGHVTRFLWIQSPWSNQMYQMSEQKVAVGKNFKTKRLGVTSCQCHMQDEKLFARESDLVPDTIKYVDLHVRKATAFRSLPRIQEIDMHLDLATLMSEKECNTREALSQVTELSENGYILDIDLDYFSTWNPLYLELVKECGLKSTRMLYCIFHKYLRYKGKDQDITPELRIEEQRRFEIALKAVEKACTMHLETEQSGYSQKLLYGEIRALIPFYYKESESAKLLDEFYQLLLRSDQKTRDMVWNAGPCLDQPHYEASKLEIDYLIEDLKKVFAEAYLLQPQLITIAKSTQDRFLPPHQLVYVLDGVLEMLRDMFGPLNVREVRT</sequence>
<evidence type="ECO:0000313" key="2">
    <source>
        <dbReference type="EMBL" id="CCA14340.1"/>
    </source>
</evidence>
<accession>F0VZW9</accession>
<name>F0VZW9_9STRA</name>
<dbReference type="InterPro" id="IPR024131">
    <property type="entry name" value="UPF0489"/>
</dbReference>
<dbReference type="Pfam" id="PF12640">
    <property type="entry name" value="UPF0489"/>
    <property type="match status" value="1"/>
</dbReference>
<reference evidence="2" key="1">
    <citation type="journal article" date="2011" name="PLoS Biol.">
        <title>Gene gain and loss during evolution of obligate parasitism in the white rust pathogen of Arabidopsis thaliana.</title>
        <authorList>
            <person name="Kemen E."/>
            <person name="Gardiner A."/>
            <person name="Schultz-Larsen T."/>
            <person name="Kemen A.C."/>
            <person name="Balmuth A.L."/>
            <person name="Robert-Seilaniantz A."/>
            <person name="Bailey K."/>
            <person name="Holub E."/>
            <person name="Studholme D.J."/>
            <person name="Maclean D."/>
            <person name="Jones J.D."/>
        </authorList>
    </citation>
    <scope>NUCLEOTIDE SEQUENCE</scope>
</reference>
<protein>
    <submittedName>
        <fullName evidence="2">Uncharacterized protein AlNc14C3G447</fullName>
    </submittedName>
</protein>
<dbReference type="PANTHER" id="PTHR13225">
    <property type="entry name" value="MISEXPRESSION SUPPRESSOR OF RAS 6"/>
    <property type="match status" value="1"/>
</dbReference>
<dbReference type="HOGENOM" id="CLU_046339_0_0_1"/>